<evidence type="ECO:0000313" key="1">
    <source>
        <dbReference type="EMBL" id="PXF60913.1"/>
    </source>
</evidence>
<name>A0AC61L3M9_9EURY</name>
<evidence type="ECO:0000313" key="2">
    <source>
        <dbReference type="Proteomes" id="UP000248329"/>
    </source>
</evidence>
<dbReference type="EMBL" id="PQXF01000010">
    <property type="protein sequence ID" value="PXF60913.1"/>
    <property type="molecule type" value="Genomic_DNA"/>
</dbReference>
<accession>A0AC61L3M9</accession>
<reference evidence="1" key="1">
    <citation type="submission" date="2018-01" db="EMBL/GenBank/DDBJ databases">
        <authorList>
            <person name="Krukenberg V."/>
        </authorList>
    </citation>
    <scope>NUCLEOTIDE SEQUENCE</scope>
    <source>
        <strain evidence="1">E20ANME2</strain>
    </source>
</reference>
<protein>
    <submittedName>
        <fullName evidence="1">Uncharacterized protein</fullName>
    </submittedName>
</protein>
<comment type="caution">
    <text evidence="1">The sequence shown here is derived from an EMBL/GenBank/DDBJ whole genome shotgun (WGS) entry which is preliminary data.</text>
</comment>
<gene>
    <name evidence="1" type="ORF">C4B59_07035</name>
</gene>
<dbReference type="Proteomes" id="UP000248329">
    <property type="component" value="Unassembled WGS sequence"/>
</dbReference>
<proteinExistence type="predicted"/>
<organism evidence="1 2">
    <name type="scientific">Candidatus Methanogaster sp</name>
    <dbReference type="NCBI Taxonomy" id="3386292"/>
    <lineage>
        <taxon>Archaea</taxon>
        <taxon>Methanobacteriati</taxon>
        <taxon>Methanobacteriota</taxon>
        <taxon>Stenosarchaea group</taxon>
        <taxon>Methanomicrobia</taxon>
        <taxon>Methanosarcinales</taxon>
        <taxon>ANME-2 cluster</taxon>
        <taxon>Candidatus Methanogasteraceae</taxon>
        <taxon>Candidatus Methanogaster</taxon>
    </lineage>
</organism>
<sequence>MTEEEVRIESKREIYDSFPKLVVYVSIAILIYLFAILVFIPLGHGFDIAGVSTATVISAIAILAVLVLLWRSSREIKDLCNAIGGLIAVNVGREGASDEEVAHYQKAVKGIVYVFAVVITFLFIGSLLTEISEGAAGILLILIFLWAVYALYSSGMAISAEIEATANEVAQKLEKGVAKKEEEY</sequence>